<evidence type="ECO:0000313" key="4">
    <source>
        <dbReference type="EMBL" id="QDR82819.1"/>
    </source>
</evidence>
<evidence type="ECO:0000313" key="5">
    <source>
        <dbReference type="Proteomes" id="UP000320776"/>
    </source>
</evidence>
<keyword evidence="4" id="KW-0012">Acyltransferase</keyword>
<dbReference type="KEGG" id="sted:SPTER_42570"/>
<gene>
    <name evidence="4" type="primary">leuA_4</name>
    <name evidence="4" type="ORF">SPTER_42570</name>
</gene>
<accession>A0A517DZP0</accession>
<evidence type="ECO:0000259" key="2">
    <source>
        <dbReference type="Pfam" id="PF00682"/>
    </source>
</evidence>
<dbReference type="PANTHER" id="PTHR42880">
    <property type="entry name" value="HOMOCITRATE SYNTHASE"/>
    <property type="match status" value="1"/>
</dbReference>
<dbReference type="AlphaFoldDB" id="A0A517DZP0"/>
<dbReference type="Gene3D" id="3.20.20.70">
    <property type="entry name" value="Aldolase class I"/>
    <property type="match status" value="1"/>
</dbReference>
<dbReference type="InterPro" id="IPR054691">
    <property type="entry name" value="LeuA/HCS_post-cat"/>
</dbReference>
<keyword evidence="1 4" id="KW-0808">Transferase</keyword>
<dbReference type="InterPro" id="IPR000891">
    <property type="entry name" value="PYR_CT"/>
</dbReference>
<dbReference type="EC" id="2.3.3.13" evidence="4"/>
<organism evidence="4 5">
    <name type="scientific">Sporomusa termitida</name>
    <dbReference type="NCBI Taxonomy" id="2377"/>
    <lineage>
        <taxon>Bacteria</taxon>
        <taxon>Bacillati</taxon>
        <taxon>Bacillota</taxon>
        <taxon>Negativicutes</taxon>
        <taxon>Selenomonadales</taxon>
        <taxon>Sporomusaceae</taxon>
        <taxon>Sporomusa</taxon>
    </lineage>
</organism>
<proteinExistence type="predicted"/>
<evidence type="ECO:0000256" key="1">
    <source>
        <dbReference type="ARBA" id="ARBA00022679"/>
    </source>
</evidence>
<dbReference type="SUPFAM" id="SSF51569">
    <property type="entry name" value="Aldolase"/>
    <property type="match status" value="1"/>
</dbReference>
<dbReference type="InterPro" id="IPR013785">
    <property type="entry name" value="Aldolase_TIM"/>
</dbReference>
<dbReference type="Pfam" id="PF00682">
    <property type="entry name" value="HMGL-like"/>
    <property type="match status" value="1"/>
</dbReference>
<dbReference type="Proteomes" id="UP000320776">
    <property type="component" value="Chromosome"/>
</dbReference>
<protein>
    <submittedName>
        <fullName evidence="4">2-isopropylmalate synthase</fullName>
        <ecNumber evidence="4">2.3.3.13</ecNumber>
    </submittedName>
</protein>
<feature type="domain" description="Pyruvate carboxyltransferase" evidence="2">
    <location>
        <begin position="97"/>
        <end position="210"/>
    </location>
</feature>
<dbReference type="PANTHER" id="PTHR42880:SF1">
    <property type="entry name" value="ISOPROPYLMALATE_HOMOCITRATE_CITRAMALATE SYNTHASE FAMILY PROTEIN"/>
    <property type="match status" value="1"/>
</dbReference>
<evidence type="ECO:0000259" key="3">
    <source>
        <dbReference type="Pfam" id="PF22617"/>
    </source>
</evidence>
<name>A0A517DZP0_9FIRM</name>
<sequence length="349" mass="37377">MSKPTWIDQTLNAAVKLRFSSDQLTGISGLLSGLGVQKAGIYMPDWQQYCPDLSGVRQQLELWGIIDITVCELEWLVQAGIKQVIVVVRNFCPDDGIANLEAVMVKAGRLGLDVALLLEGLANLGQHDLAAVIGKINSYSLKTVFYGDENGSGNYLTICDQITLLKNNLHCPIGIRAGNAYGLATANTLAAMKAGVRQVMTAVAGIGSCAPWEEALMAAKQFTGQDIEIPPALAGKCQQVLAALQLTISAAKAIIGPAIFAHESGLHVDGVNKDPWLYEPFAPELVGLSRQLIIGKHSGTTALKTKFAAWGIRLEEVESKKLLASVRALAVRNKSAISDDELQRLYLSG</sequence>
<feature type="domain" description="2-isopropylmalate synthase/homocitrate synthase post-catalytic" evidence="3">
    <location>
        <begin position="254"/>
        <end position="333"/>
    </location>
</feature>
<dbReference type="Pfam" id="PF22617">
    <property type="entry name" value="HCS_D2"/>
    <property type="match status" value="1"/>
</dbReference>
<dbReference type="EMBL" id="CP036259">
    <property type="protein sequence ID" value="QDR82819.1"/>
    <property type="molecule type" value="Genomic_DNA"/>
</dbReference>
<keyword evidence="5" id="KW-1185">Reference proteome</keyword>
<dbReference type="Gene3D" id="1.10.238.260">
    <property type="match status" value="1"/>
</dbReference>
<dbReference type="GO" id="GO:0003852">
    <property type="term" value="F:2-isopropylmalate synthase activity"/>
    <property type="evidence" value="ECO:0007669"/>
    <property type="project" value="UniProtKB-EC"/>
</dbReference>
<dbReference type="RefSeq" id="WP_170233354.1">
    <property type="nucleotide sequence ID" value="NZ_CP036259.1"/>
</dbReference>
<reference evidence="4 5" key="1">
    <citation type="submission" date="2019-02" db="EMBL/GenBank/DDBJ databases">
        <title>Closed genome of Sporomusa termitida DSM 4440.</title>
        <authorList>
            <person name="Poehlein A."/>
            <person name="Daniel R."/>
        </authorList>
    </citation>
    <scope>NUCLEOTIDE SEQUENCE [LARGE SCALE GENOMIC DNA]</scope>
    <source>
        <strain evidence="4 5">DSM 4440</strain>
    </source>
</reference>